<reference evidence="5" key="1">
    <citation type="journal article" date="2014" name="Front. Microbiol.">
        <title>High frequency of phylogenetically diverse reductive dehalogenase-homologous genes in deep subseafloor sedimentary metagenomes.</title>
        <authorList>
            <person name="Kawai M."/>
            <person name="Futagami T."/>
            <person name="Toyoda A."/>
            <person name="Takaki Y."/>
            <person name="Nishi S."/>
            <person name="Hori S."/>
            <person name="Arai W."/>
            <person name="Tsubouchi T."/>
            <person name="Morono Y."/>
            <person name="Uchiyama I."/>
            <person name="Ito T."/>
            <person name="Fujiyama A."/>
            <person name="Inagaki F."/>
            <person name="Takami H."/>
        </authorList>
    </citation>
    <scope>NUCLEOTIDE SEQUENCE</scope>
    <source>
        <strain evidence="5">Expedition CK06-06</strain>
    </source>
</reference>
<keyword evidence="2" id="KW-0808">Transferase</keyword>
<evidence type="ECO:0000313" key="5">
    <source>
        <dbReference type="EMBL" id="GAI55868.1"/>
    </source>
</evidence>
<dbReference type="InterPro" id="IPR011611">
    <property type="entry name" value="PfkB_dom"/>
</dbReference>
<evidence type="ECO:0000256" key="1">
    <source>
        <dbReference type="ARBA" id="ARBA00010688"/>
    </source>
</evidence>
<feature type="non-terminal residue" evidence="5">
    <location>
        <position position="189"/>
    </location>
</feature>
<dbReference type="PANTHER" id="PTHR43320">
    <property type="entry name" value="SUGAR KINASE"/>
    <property type="match status" value="1"/>
</dbReference>
<evidence type="ECO:0000256" key="2">
    <source>
        <dbReference type="ARBA" id="ARBA00022679"/>
    </source>
</evidence>
<organism evidence="5">
    <name type="scientific">marine sediment metagenome</name>
    <dbReference type="NCBI Taxonomy" id="412755"/>
    <lineage>
        <taxon>unclassified sequences</taxon>
        <taxon>metagenomes</taxon>
        <taxon>ecological metagenomes</taxon>
    </lineage>
</organism>
<comment type="similarity">
    <text evidence="1">Belongs to the carbohydrate kinase PfkB family.</text>
</comment>
<dbReference type="SUPFAM" id="SSF53613">
    <property type="entry name" value="Ribokinase-like"/>
    <property type="match status" value="1"/>
</dbReference>
<keyword evidence="3" id="KW-0418">Kinase</keyword>
<proteinExistence type="inferred from homology"/>
<evidence type="ECO:0000259" key="4">
    <source>
        <dbReference type="Pfam" id="PF00294"/>
    </source>
</evidence>
<dbReference type="PANTHER" id="PTHR43320:SF2">
    <property type="entry name" value="2-DEHYDRO-3-DEOXYGLUCONOKINASE_2-DEHYDRO-3-DEOXYGALACTONOKINASE"/>
    <property type="match status" value="1"/>
</dbReference>
<accession>X1PJ47</accession>
<feature type="non-terminal residue" evidence="5">
    <location>
        <position position="1"/>
    </location>
</feature>
<dbReference type="GO" id="GO:0016301">
    <property type="term" value="F:kinase activity"/>
    <property type="evidence" value="ECO:0007669"/>
    <property type="project" value="UniProtKB-KW"/>
</dbReference>
<sequence>VGGSELNVAVAAQRLGLGVAYVTRLTNNPLGRMIANKAREHGVDTSYIVWTDDDRVGTYFVEFGASPRPNSVVYDRRDSAIARIRPGEVDWDAIFKGVKMFHTSGITPALSPTAAEATKEAVRVARKAGIKVSIDLNYRALLWSQEKAREVMSELVDAADILITTEEDTERVFGIKKDNYEEVAKALAE</sequence>
<evidence type="ECO:0000256" key="3">
    <source>
        <dbReference type="ARBA" id="ARBA00022777"/>
    </source>
</evidence>
<dbReference type="InterPro" id="IPR052700">
    <property type="entry name" value="Carb_kinase_PfkB-like"/>
</dbReference>
<dbReference type="EMBL" id="BARV01039288">
    <property type="protein sequence ID" value="GAI55868.1"/>
    <property type="molecule type" value="Genomic_DNA"/>
</dbReference>
<feature type="domain" description="Carbohydrate kinase PfkB" evidence="4">
    <location>
        <begin position="2"/>
        <end position="189"/>
    </location>
</feature>
<dbReference type="CDD" id="cd01166">
    <property type="entry name" value="KdgK"/>
    <property type="match status" value="1"/>
</dbReference>
<name>X1PJ47_9ZZZZ</name>
<dbReference type="InterPro" id="IPR029056">
    <property type="entry name" value="Ribokinase-like"/>
</dbReference>
<protein>
    <recommendedName>
        <fullName evidence="4">Carbohydrate kinase PfkB domain-containing protein</fullName>
    </recommendedName>
</protein>
<dbReference type="Gene3D" id="3.40.1190.20">
    <property type="match status" value="1"/>
</dbReference>
<comment type="caution">
    <text evidence="5">The sequence shown here is derived from an EMBL/GenBank/DDBJ whole genome shotgun (WGS) entry which is preliminary data.</text>
</comment>
<gene>
    <name evidence="5" type="ORF">S06H3_60260</name>
</gene>
<dbReference type="AlphaFoldDB" id="X1PJ47"/>
<dbReference type="Pfam" id="PF00294">
    <property type="entry name" value="PfkB"/>
    <property type="match status" value="1"/>
</dbReference>